<organism evidence="4 5">
    <name type="scientific">Silurus meridionalis</name>
    <name type="common">Southern catfish</name>
    <name type="synonym">Silurus soldatovi meridionalis</name>
    <dbReference type="NCBI Taxonomy" id="175797"/>
    <lineage>
        <taxon>Eukaryota</taxon>
        <taxon>Metazoa</taxon>
        <taxon>Chordata</taxon>
        <taxon>Craniata</taxon>
        <taxon>Vertebrata</taxon>
        <taxon>Euteleostomi</taxon>
        <taxon>Actinopterygii</taxon>
        <taxon>Neopterygii</taxon>
        <taxon>Teleostei</taxon>
        <taxon>Ostariophysi</taxon>
        <taxon>Siluriformes</taxon>
        <taxon>Siluridae</taxon>
        <taxon>Silurus</taxon>
    </lineage>
</organism>
<dbReference type="InterPro" id="IPR051490">
    <property type="entry name" value="THEM6_lcsJ_thioesterase"/>
</dbReference>
<reference evidence="4" key="1">
    <citation type="submission" date="2020-08" db="EMBL/GenBank/DDBJ databases">
        <title>Chromosome-level assembly of Southern catfish (Silurus meridionalis) provides insights into visual adaptation to the nocturnal and benthic lifestyles.</title>
        <authorList>
            <person name="Zhang Y."/>
            <person name="Wang D."/>
            <person name="Peng Z."/>
        </authorList>
    </citation>
    <scope>NUCLEOTIDE SEQUENCE</scope>
    <source>
        <strain evidence="4">SWU-2019-XX</strain>
        <tissue evidence="4">Muscle</tissue>
    </source>
</reference>
<evidence type="ECO:0000256" key="3">
    <source>
        <dbReference type="SAM" id="Phobius"/>
    </source>
</evidence>
<dbReference type="Proteomes" id="UP000606274">
    <property type="component" value="Unassembled WGS sequence"/>
</dbReference>
<comment type="caution">
    <text evidence="4">The sequence shown here is derived from an EMBL/GenBank/DDBJ whole genome shotgun (WGS) entry which is preliminary data.</text>
</comment>
<dbReference type="InterPro" id="IPR029069">
    <property type="entry name" value="HotDog_dom_sf"/>
</dbReference>
<feature type="transmembrane region" description="Helical" evidence="3">
    <location>
        <begin position="268"/>
        <end position="289"/>
    </location>
</feature>
<evidence type="ECO:0000256" key="1">
    <source>
        <dbReference type="ARBA" id="ARBA00038228"/>
    </source>
</evidence>
<dbReference type="AlphaFoldDB" id="A0A8T0AIJ2"/>
<keyword evidence="3" id="KW-0812">Transmembrane</keyword>
<dbReference type="Pfam" id="PF13279">
    <property type="entry name" value="4HBT_2"/>
    <property type="match status" value="2"/>
</dbReference>
<dbReference type="EMBL" id="JABFDY010000020">
    <property type="protein sequence ID" value="KAF7692408.1"/>
    <property type="molecule type" value="Genomic_DNA"/>
</dbReference>
<proteinExistence type="inferred from homology"/>
<dbReference type="PANTHER" id="PTHR12475:SF4">
    <property type="entry name" value="PROTEIN THEM6"/>
    <property type="match status" value="1"/>
</dbReference>
<dbReference type="PANTHER" id="PTHR12475">
    <property type="match status" value="1"/>
</dbReference>
<dbReference type="Gene3D" id="3.10.129.10">
    <property type="entry name" value="Hotdog Thioesterase"/>
    <property type="match status" value="2"/>
</dbReference>
<dbReference type="CDD" id="cd00586">
    <property type="entry name" value="4HBT"/>
    <property type="match status" value="2"/>
</dbReference>
<keyword evidence="3" id="KW-0472">Membrane</keyword>
<keyword evidence="3" id="KW-1133">Transmembrane helix</keyword>
<comment type="similarity">
    <text evidence="1">Belongs to the THEM6 family.</text>
</comment>
<feature type="transmembrane region" description="Helical" evidence="3">
    <location>
        <begin position="42"/>
        <end position="63"/>
    </location>
</feature>
<sequence length="469" mass="53700">MEEEVDFCAFVPIYGAGSVCDLTTSLCVGQTAELLSAAMGDLLLWVLAFLLVLFCFLDVWYYLRLVAVLLRAWFLSPVFDITAEQSVGGHVLLHDIDMCHMNNARYLRECDFARISLYSRNGVLKAVRALGGTMVVGATTVRYRRPLCVGEKFQLRTRIVTWDEKAFYLEQRFVSSKDGMVAAVMFCKQNVLRSSPDKILQHLCKRKVEVPDFPEELQHWISFITASSQALKAESRLEKKIHVTRRLSNREQTRKCYRSAAGVSLADMMLWVLSGLLVLFSTVDVWYFVRGAWAVLKYLFQDPVRDVLAEQVVHGRVLPHDIDYMGHMNNARYLRECDFARLSYYTRTGMFKASHMLGARMVVGASTIRYRRSLGLGEAFELRSRIVAWDEKSFFVEQRFVSKTDGFISAVILCRQNVLHSTPDQILQQMCKRKVDCPDVPEDLQHWINFISANSQALRAECGLDEKTK</sequence>
<evidence type="ECO:0000313" key="5">
    <source>
        <dbReference type="Proteomes" id="UP000606274"/>
    </source>
</evidence>
<protein>
    <recommendedName>
        <fullName evidence="2">Protein THEM6</fullName>
    </recommendedName>
</protein>
<evidence type="ECO:0000256" key="2">
    <source>
        <dbReference type="ARBA" id="ARBA00041112"/>
    </source>
</evidence>
<accession>A0A8T0AIJ2</accession>
<dbReference type="SUPFAM" id="SSF54637">
    <property type="entry name" value="Thioesterase/thiol ester dehydrase-isomerase"/>
    <property type="match status" value="2"/>
</dbReference>
<name>A0A8T0AIJ2_SILME</name>
<keyword evidence="5" id="KW-1185">Reference proteome</keyword>
<evidence type="ECO:0000313" key="4">
    <source>
        <dbReference type="EMBL" id="KAF7692408.1"/>
    </source>
</evidence>
<gene>
    <name evidence="4" type="ORF">HF521_010018</name>
</gene>